<dbReference type="SMART" id="SM00382">
    <property type="entry name" value="AAA"/>
    <property type="match status" value="1"/>
</dbReference>
<dbReference type="GO" id="GO:0005524">
    <property type="term" value="F:ATP binding"/>
    <property type="evidence" value="ECO:0007669"/>
    <property type="project" value="UniProtKB-KW"/>
</dbReference>
<evidence type="ECO:0000256" key="2">
    <source>
        <dbReference type="ARBA" id="ARBA00022840"/>
    </source>
</evidence>
<keyword evidence="6" id="KW-1185">Reference proteome</keyword>
<feature type="region of interest" description="Disordered" evidence="3">
    <location>
        <begin position="240"/>
        <end position="269"/>
    </location>
</feature>
<dbReference type="SUPFAM" id="SSF52540">
    <property type="entry name" value="P-loop containing nucleoside triphosphate hydrolases"/>
    <property type="match status" value="1"/>
</dbReference>
<dbReference type="EMBL" id="GG693862">
    <property type="protein sequence ID" value="EES53515.1"/>
    <property type="molecule type" value="Genomic_DNA"/>
</dbReference>
<gene>
    <name evidence="5" type="ORF">UBAL3_78920108</name>
</gene>
<proteinExistence type="predicted"/>
<dbReference type="Gene3D" id="3.40.50.300">
    <property type="entry name" value="P-loop containing nucleotide triphosphate hydrolases"/>
    <property type="match status" value="1"/>
</dbReference>
<dbReference type="InterPro" id="IPR003439">
    <property type="entry name" value="ABC_transporter-like_ATP-bd"/>
</dbReference>
<dbReference type="PANTHER" id="PTHR43514">
    <property type="entry name" value="ABC TRANSPORTER I FAMILY MEMBER 10"/>
    <property type="match status" value="1"/>
</dbReference>
<keyword evidence="1" id="KW-0547">Nucleotide-binding</keyword>
<evidence type="ECO:0000256" key="3">
    <source>
        <dbReference type="SAM" id="MobiDB-lite"/>
    </source>
</evidence>
<dbReference type="InterPro" id="IPR050334">
    <property type="entry name" value="Molybdenum_import_ModC"/>
</dbReference>
<dbReference type="InterPro" id="IPR027417">
    <property type="entry name" value="P-loop_NTPase"/>
</dbReference>
<name>C6HVE1_9BACT</name>
<dbReference type="PANTHER" id="PTHR43514:SF4">
    <property type="entry name" value="ABC TRANSPORTER I FAMILY MEMBER 10"/>
    <property type="match status" value="1"/>
</dbReference>
<evidence type="ECO:0000313" key="6">
    <source>
        <dbReference type="Proteomes" id="UP000009374"/>
    </source>
</evidence>
<evidence type="ECO:0000313" key="5">
    <source>
        <dbReference type="EMBL" id="EES53515.1"/>
    </source>
</evidence>
<evidence type="ECO:0000259" key="4">
    <source>
        <dbReference type="PROSITE" id="PS50893"/>
    </source>
</evidence>
<sequence length="269" mass="29167">MDPKPLDVDLLLPQRGGSLFAERVGFGFAQDAGILGLCGPSGSGKTTIMRIMAGLSFQASGRVSVDGECWFDSSQGVALPFESRSVAYLPQAASLFPHMNVRENLVFAARLEEGARSGQRSPRTLIIDLLRSFRSGRCLPGWAEEIIEIFGVSGLLRKGSRELSGGEVARIALARCFLRSARLYLLDEPFSGLDPESRFSLGRTLADLLKKTQAMAILVTHTPDEICSLAQGMVRLFPDRDDSRTPARMRPAGRGRETGSTVFFSGGPE</sequence>
<dbReference type="PROSITE" id="PS50893">
    <property type="entry name" value="ABC_TRANSPORTER_2"/>
    <property type="match status" value="1"/>
</dbReference>
<dbReference type="Pfam" id="PF00005">
    <property type="entry name" value="ABC_tran"/>
    <property type="match status" value="1"/>
</dbReference>
<protein>
    <submittedName>
        <fullName evidence="5">Molybdenum ABC transporter, ATP-binding protein</fullName>
    </submittedName>
</protein>
<reference evidence="5 6" key="1">
    <citation type="journal article" date="2009" name="Appl. Environ. Microbiol.">
        <title>Community genomic and proteomic analyses of chemoautotrophic iron-oxidizing "Leptospirillum rubarum" (Group II) and "Leptospirillum ferrodiazotrophum" (Group III) bacteria in acid mine drainage biofilms.</title>
        <authorList>
            <person name="Goltsman D.S."/>
            <person name="Denef V.J."/>
            <person name="Singer S.W."/>
            <person name="VerBerkmoes N.C."/>
            <person name="Lefsrud M."/>
            <person name="Mueller R.S."/>
            <person name="Dick G.J."/>
            <person name="Sun C.L."/>
            <person name="Wheeler K.E."/>
            <person name="Zemla A."/>
            <person name="Baker B.J."/>
            <person name="Hauser L."/>
            <person name="Land M."/>
            <person name="Shah M.B."/>
            <person name="Thelen M.P."/>
            <person name="Hettich R.L."/>
            <person name="Banfield J.F."/>
        </authorList>
    </citation>
    <scope>NUCLEOTIDE SEQUENCE [LARGE SCALE GENOMIC DNA]</scope>
</reference>
<dbReference type="Proteomes" id="UP000009374">
    <property type="component" value="Unassembled WGS sequence"/>
</dbReference>
<feature type="domain" description="ABC transporter" evidence="4">
    <location>
        <begin position="6"/>
        <end position="263"/>
    </location>
</feature>
<dbReference type="AlphaFoldDB" id="C6HVE1"/>
<organism evidence="5 6">
    <name type="scientific">Leptospirillum ferrodiazotrophum</name>
    <dbReference type="NCBI Taxonomy" id="412449"/>
    <lineage>
        <taxon>Bacteria</taxon>
        <taxon>Pseudomonadati</taxon>
        <taxon>Nitrospirota</taxon>
        <taxon>Nitrospiria</taxon>
        <taxon>Nitrospirales</taxon>
        <taxon>Nitrospiraceae</taxon>
        <taxon>Leptospirillum</taxon>
    </lineage>
</organism>
<evidence type="ECO:0000256" key="1">
    <source>
        <dbReference type="ARBA" id="ARBA00022741"/>
    </source>
</evidence>
<accession>C6HVE1</accession>
<dbReference type="GO" id="GO:0016887">
    <property type="term" value="F:ATP hydrolysis activity"/>
    <property type="evidence" value="ECO:0007669"/>
    <property type="project" value="InterPro"/>
</dbReference>
<dbReference type="InterPro" id="IPR003593">
    <property type="entry name" value="AAA+_ATPase"/>
</dbReference>
<keyword evidence="2 5" id="KW-0067">ATP-binding</keyword>